<dbReference type="PROSITE" id="PS50928">
    <property type="entry name" value="ABC_TM1"/>
    <property type="match status" value="1"/>
</dbReference>
<keyword evidence="6 7" id="KW-0472">Membrane</keyword>
<keyword evidence="3" id="KW-1003">Cell membrane</keyword>
<keyword evidence="2 7" id="KW-0813">Transport</keyword>
<feature type="transmembrane region" description="Helical" evidence="7">
    <location>
        <begin position="37"/>
        <end position="55"/>
    </location>
</feature>
<dbReference type="Pfam" id="PF00528">
    <property type="entry name" value="BPD_transp_1"/>
    <property type="match status" value="1"/>
</dbReference>
<evidence type="ECO:0000256" key="6">
    <source>
        <dbReference type="ARBA" id="ARBA00023136"/>
    </source>
</evidence>
<evidence type="ECO:0000256" key="3">
    <source>
        <dbReference type="ARBA" id="ARBA00022475"/>
    </source>
</evidence>
<keyword evidence="4 7" id="KW-0812">Transmembrane</keyword>
<proteinExistence type="inferred from homology"/>
<dbReference type="RefSeq" id="WP_167055440.1">
    <property type="nucleotide sequence ID" value="NZ_JAAOZR010000010.1"/>
</dbReference>
<evidence type="ECO:0000256" key="5">
    <source>
        <dbReference type="ARBA" id="ARBA00022989"/>
    </source>
</evidence>
<evidence type="ECO:0000256" key="7">
    <source>
        <dbReference type="RuleBase" id="RU363032"/>
    </source>
</evidence>
<evidence type="ECO:0000256" key="2">
    <source>
        <dbReference type="ARBA" id="ARBA00022448"/>
    </source>
</evidence>
<dbReference type="Gene3D" id="1.10.3720.10">
    <property type="entry name" value="MetI-like"/>
    <property type="match status" value="1"/>
</dbReference>
<organism evidence="9 10">
    <name type="scientific">Paenibacillus aceris</name>
    <dbReference type="NCBI Taxonomy" id="869555"/>
    <lineage>
        <taxon>Bacteria</taxon>
        <taxon>Bacillati</taxon>
        <taxon>Bacillota</taxon>
        <taxon>Bacilli</taxon>
        <taxon>Bacillales</taxon>
        <taxon>Paenibacillaceae</taxon>
        <taxon>Paenibacillus</taxon>
    </lineage>
</organism>
<dbReference type="Proteomes" id="UP001519344">
    <property type="component" value="Unassembled WGS sequence"/>
</dbReference>
<sequence>MENIRVGEVAHSRSVYQTKKQSGIVHRLRRDLYKNRIIYFMALPVIAYYIIFQYIPMYGATIAFKDFSPMKGIWGSTWVGMQHFTDFFNDVYFGRILTNTLLISVYNIIFGFPAPIILALLLNEVRKNDVFKRFVQSVTYLPHFISVLVLCGLIVDFTARNGIVNDLLAFMGMERITMLLEPGLFRTIYVSSNIWQEVGWGSIIYLAALAGIDQDLYEAATIDGAGRFKQMLNVTLPGIMPTIIILFILRMGSMMNVGFDKIFLLYNPVTYETSDVISTYVYRKGILEANYSFSAAVGLFNSVINFALLVATNKISKKVNETSLW</sequence>
<dbReference type="CDD" id="cd06261">
    <property type="entry name" value="TM_PBP2"/>
    <property type="match status" value="1"/>
</dbReference>
<gene>
    <name evidence="9" type="ORF">J2Z65_005966</name>
</gene>
<protein>
    <submittedName>
        <fullName evidence="9">Aldouronate transport system permease protein</fullName>
    </submittedName>
</protein>
<evidence type="ECO:0000259" key="8">
    <source>
        <dbReference type="PROSITE" id="PS50928"/>
    </source>
</evidence>
<dbReference type="PANTHER" id="PTHR43227">
    <property type="entry name" value="BLL4140 PROTEIN"/>
    <property type="match status" value="1"/>
</dbReference>
<keyword evidence="5 7" id="KW-1133">Transmembrane helix</keyword>
<feature type="domain" description="ABC transmembrane type-1" evidence="8">
    <location>
        <begin position="97"/>
        <end position="312"/>
    </location>
</feature>
<evidence type="ECO:0000313" key="9">
    <source>
        <dbReference type="EMBL" id="MBP1966706.1"/>
    </source>
</evidence>
<evidence type="ECO:0000256" key="1">
    <source>
        <dbReference type="ARBA" id="ARBA00004651"/>
    </source>
</evidence>
<dbReference type="InterPro" id="IPR050809">
    <property type="entry name" value="UgpAE/MalFG_permease"/>
</dbReference>
<feature type="transmembrane region" description="Helical" evidence="7">
    <location>
        <begin position="101"/>
        <end position="122"/>
    </location>
</feature>
<name>A0ABS4I712_9BACL</name>
<dbReference type="SUPFAM" id="SSF161098">
    <property type="entry name" value="MetI-like"/>
    <property type="match status" value="1"/>
</dbReference>
<feature type="transmembrane region" description="Helical" evidence="7">
    <location>
        <begin position="232"/>
        <end position="251"/>
    </location>
</feature>
<keyword evidence="10" id="KW-1185">Reference proteome</keyword>
<dbReference type="PANTHER" id="PTHR43227:SF11">
    <property type="entry name" value="BLL4140 PROTEIN"/>
    <property type="match status" value="1"/>
</dbReference>
<feature type="transmembrane region" description="Helical" evidence="7">
    <location>
        <begin position="134"/>
        <end position="155"/>
    </location>
</feature>
<evidence type="ECO:0000256" key="4">
    <source>
        <dbReference type="ARBA" id="ARBA00022692"/>
    </source>
</evidence>
<evidence type="ECO:0000313" key="10">
    <source>
        <dbReference type="Proteomes" id="UP001519344"/>
    </source>
</evidence>
<comment type="similarity">
    <text evidence="7">Belongs to the binding-protein-dependent transport system permease family.</text>
</comment>
<feature type="transmembrane region" description="Helical" evidence="7">
    <location>
        <begin position="194"/>
        <end position="212"/>
    </location>
</feature>
<dbReference type="InterPro" id="IPR035906">
    <property type="entry name" value="MetI-like_sf"/>
</dbReference>
<reference evidence="9 10" key="1">
    <citation type="submission" date="2021-03" db="EMBL/GenBank/DDBJ databases">
        <title>Genomic Encyclopedia of Type Strains, Phase IV (KMG-IV): sequencing the most valuable type-strain genomes for metagenomic binning, comparative biology and taxonomic classification.</title>
        <authorList>
            <person name="Goeker M."/>
        </authorList>
    </citation>
    <scope>NUCLEOTIDE SEQUENCE [LARGE SCALE GENOMIC DNA]</scope>
    <source>
        <strain evidence="9 10">DSM 24950</strain>
    </source>
</reference>
<accession>A0ABS4I712</accession>
<dbReference type="InterPro" id="IPR000515">
    <property type="entry name" value="MetI-like"/>
</dbReference>
<dbReference type="EMBL" id="JAGGKV010000024">
    <property type="protein sequence ID" value="MBP1966706.1"/>
    <property type="molecule type" value="Genomic_DNA"/>
</dbReference>
<feature type="transmembrane region" description="Helical" evidence="7">
    <location>
        <begin position="291"/>
        <end position="311"/>
    </location>
</feature>
<comment type="caution">
    <text evidence="9">The sequence shown here is derived from an EMBL/GenBank/DDBJ whole genome shotgun (WGS) entry which is preliminary data.</text>
</comment>
<comment type="subcellular location">
    <subcellularLocation>
        <location evidence="1 7">Cell membrane</location>
        <topology evidence="1 7">Multi-pass membrane protein</topology>
    </subcellularLocation>
</comment>